<accession>A0ACC0C500</accession>
<keyword evidence="2" id="KW-1185">Reference proteome</keyword>
<gene>
    <name evidence="1" type="ORF">M9H77_01260</name>
</gene>
<name>A0ACC0C500_CATRO</name>
<sequence length="608" mass="65741">MDDPKRIVLDISSDEDVGWGERGVTCGGGGVRDDGDWISELLDEVRKTIDDSDELMVLGEVPANPQKVAKPLVKSVDNKEDDDDDDLVILDGDPDKPVTVENDGGQDSDDLCILGEKGQVACRDYPHPRHLCVKFPFDSTPHERHCDQCHCYVCDSVAPCAHWGSGAANDHCHATEKDEFWRAHRKRSKTKASNNVPPLDFGVGSTPVRPLPTLPSNPLVHNQEQPAGHPCPVTSISTPNSAMPMRTQVSGYHPSNIYQPQLVSPHPQRHNAGPAGNRLITRCVPFKRSRMVGGVFPVNRFGSNSSGNNYNYQFSRSRSLGSRWQDPGAGGNPVWSAFQDVNQANLGGVATVSVPNSPTWSHINYGLGNSAPLQPQMSSQMRNSSVNAEAASPYPQLSPQTFVDSNSMSTVPGTATQQRWGFPCVNLMPLQQQVASQPDAGRTCEVVMPSQPLVTSNCYVNYAENPASAQAYVFFQPDTSSDLNPLSYQQLSGGPSAIADHVLNDFGQGNQAENLPSSSGVSFNQDTCPMSQNIPSVPVEMPLEKAAVAINSQLPSSSNILPDGSEFVTLSPEEQSPFEYLEIPMSPGFNDLFSPESAPADSGLLYDI</sequence>
<proteinExistence type="predicted"/>
<reference evidence="2" key="1">
    <citation type="journal article" date="2023" name="Nat. Plants">
        <title>Single-cell RNA sequencing provides a high-resolution roadmap for understanding the multicellular compartmentation of specialized metabolism.</title>
        <authorList>
            <person name="Sun S."/>
            <person name="Shen X."/>
            <person name="Li Y."/>
            <person name="Li Y."/>
            <person name="Wang S."/>
            <person name="Li R."/>
            <person name="Zhang H."/>
            <person name="Shen G."/>
            <person name="Guo B."/>
            <person name="Wei J."/>
            <person name="Xu J."/>
            <person name="St-Pierre B."/>
            <person name="Chen S."/>
            <person name="Sun C."/>
        </authorList>
    </citation>
    <scope>NUCLEOTIDE SEQUENCE [LARGE SCALE GENOMIC DNA]</scope>
</reference>
<organism evidence="1 2">
    <name type="scientific">Catharanthus roseus</name>
    <name type="common">Madagascar periwinkle</name>
    <name type="synonym">Vinca rosea</name>
    <dbReference type="NCBI Taxonomy" id="4058"/>
    <lineage>
        <taxon>Eukaryota</taxon>
        <taxon>Viridiplantae</taxon>
        <taxon>Streptophyta</taxon>
        <taxon>Embryophyta</taxon>
        <taxon>Tracheophyta</taxon>
        <taxon>Spermatophyta</taxon>
        <taxon>Magnoliopsida</taxon>
        <taxon>eudicotyledons</taxon>
        <taxon>Gunneridae</taxon>
        <taxon>Pentapetalae</taxon>
        <taxon>asterids</taxon>
        <taxon>lamiids</taxon>
        <taxon>Gentianales</taxon>
        <taxon>Apocynaceae</taxon>
        <taxon>Rauvolfioideae</taxon>
        <taxon>Vinceae</taxon>
        <taxon>Catharanthinae</taxon>
        <taxon>Catharanthus</taxon>
    </lineage>
</organism>
<protein>
    <submittedName>
        <fullName evidence="1">Uncharacterized protein</fullName>
    </submittedName>
</protein>
<evidence type="ECO:0000313" key="1">
    <source>
        <dbReference type="EMBL" id="KAI5680033.1"/>
    </source>
</evidence>
<dbReference type="EMBL" id="CM044701">
    <property type="protein sequence ID" value="KAI5680033.1"/>
    <property type="molecule type" value="Genomic_DNA"/>
</dbReference>
<dbReference type="Proteomes" id="UP001060085">
    <property type="component" value="Linkage Group LG01"/>
</dbReference>
<comment type="caution">
    <text evidence="1">The sequence shown here is derived from an EMBL/GenBank/DDBJ whole genome shotgun (WGS) entry which is preliminary data.</text>
</comment>
<evidence type="ECO:0000313" key="2">
    <source>
        <dbReference type="Proteomes" id="UP001060085"/>
    </source>
</evidence>